<evidence type="ECO:0000313" key="4">
    <source>
        <dbReference type="Proteomes" id="UP001346869"/>
    </source>
</evidence>
<accession>A0AAN7WTK3</accession>
<name>A0AAN7WTK3_ELEMC</name>
<sequence length="212" mass="23550">MKLLILAGLLAGCLAQKPTPCKSPPFLTGSLTISTQNENLFAYAKYEYDSIGQRIRLRELGTYENKTFSYDVLLLYREASMYEIHRHNRSCTKRPLKGDFHPMVIPKDASLLGQVILGSSSGPGQGLLVNTWTGDLPNKAGKFLRTVTEFGCVPVSSLFRTKNFGWMALSYFNNVIGIVDPAQLDPPSYCQDAEVKAGDEEPVDFTSLFQKL</sequence>
<dbReference type="Proteomes" id="UP001346869">
    <property type="component" value="Unassembled WGS sequence"/>
</dbReference>
<dbReference type="PRINTS" id="PR00317">
    <property type="entry name" value="EPENDYMIN"/>
</dbReference>
<dbReference type="InterPro" id="IPR001299">
    <property type="entry name" value="Ependymin"/>
</dbReference>
<reference evidence="3 4" key="1">
    <citation type="journal article" date="2023" name="Genes (Basel)">
        <title>Chromosome-Level Genome Assembly and Circadian Gene Repertoire of the Patagonia Blennie Eleginops maclovinus-The Closest Ancestral Proxy of Antarctic Cryonotothenioids.</title>
        <authorList>
            <person name="Cheng C.C."/>
            <person name="Rivera-Colon A.G."/>
            <person name="Minhas B.F."/>
            <person name="Wilson L."/>
            <person name="Rayamajhi N."/>
            <person name="Vargas-Chacoff L."/>
            <person name="Catchen J.M."/>
        </authorList>
    </citation>
    <scope>NUCLEOTIDE SEQUENCE [LARGE SCALE GENOMIC DNA]</scope>
    <source>
        <strain evidence="3">JMC-PN-2008</strain>
    </source>
</reference>
<dbReference type="Pfam" id="PF00811">
    <property type="entry name" value="Ependymin"/>
    <property type="match status" value="1"/>
</dbReference>
<organism evidence="3 4">
    <name type="scientific">Eleginops maclovinus</name>
    <name type="common">Patagonian blennie</name>
    <name type="synonym">Eleginus maclovinus</name>
    <dbReference type="NCBI Taxonomy" id="56733"/>
    <lineage>
        <taxon>Eukaryota</taxon>
        <taxon>Metazoa</taxon>
        <taxon>Chordata</taxon>
        <taxon>Craniata</taxon>
        <taxon>Vertebrata</taxon>
        <taxon>Euteleostomi</taxon>
        <taxon>Actinopterygii</taxon>
        <taxon>Neopterygii</taxon>
        <taxon>Teleostei</taxon>
        <taxon>Neoteleostei</taxon>
        <taxon>Acanthomorphata</taxon>
        <taxon>Eupercaria</taxon>
        <taxon>Perciformes</taxon>
        <taxon>Notothenioidei</taxon>
        <taxon>Eleginopidae</taxon>
        <taxon>Eleginops</taxon>
    </lineage>
</organism>
<dbReference type="SMART" id="SM00026">
    <property type="entry name" value="EPEND"/>
    <property type="match status" value="1"/>
</dbReference>
<evidence type="ECO:0000256" key="2">
    <source>
        <dbReference type="SAM" id="SignalP"/>
    </source>
</evidence>
<dbReference type="GO" id="GO:0005509">
    <property type="term" value="F:calcium ion binding"/>
    <property type="evidence" value="ECO:0007669"/>
    <property type="project" value="InterPro"/>
</dbReference>
<feature type="chain" id="PRO_5043026127" description="Ependymin" evidence="2">
    <location>
        <begin position="16"/>
        <end position="212"/>
    </location>
</feature>
<dbReference type="GO" id="GO:0005764">
    <property type="term" value="C:lysosome"/>
    <property type="evidence" value="ECO:0007669"/>
    <property type="project" value="TreeGrafter"/>
</dbReference>
<comment type="similarity">
    <text evidence="1">Belongs to the ependymin family.</text>
</comment>
<comment type="caution">
    <text evidence="3">The sequence shown here is derived from an EMBL/GenBank/DDBJ whole genome shotgun (WGS) entry which is preliminary data.</text>
</comment>
<dbReference type="EMBL" id="JAUZQC010000025">
    <property type="protein sequence ID" value="KAK5848616.1"/>
    <property type="molecule type" value="Genomic_DNA"/>
</dbReference>
<feature type="signal peptide" evidence="2">
    <location>
        <begin position="1"/>
        <end position="15"/>
    </location>
</feature>
<dbReference type="PANTHER" id="PTHR10697">
    <property type="entry name" value="MAMMALIAN EPENDYMIN-RELATED PROTEIN 1"/>
    <property type="match status" value="1"/>
</dbReference>
<reference evidence="3 4" key="2">
    <citation type="journal article" date="2023" name="Mol. Biol. Evol.">
        <title>Genomics of Secondarily Temperate Adaptation in the Only Non-Antarctic Icefish.</title>
        <authorList>
            <person name="Rivera-Colon A.G."/>
            <person name="Rayamajhi N."/>
            <person name="Minhas B.F."/>
            <person name="Madrigal G."/>
            <person name="Bilyk K.T."/>
            <person name="Yoon V."/>
            <person name="Hune M."/>
            <person name="Gregory S."/>
            <person name="Cheng C.H.C."/>
            <person name="Catchen J.M."/>
        </authorList>
    </citation>
    <scope>NUCLEOTIDE SEQUENCE [LARGE SCALE GENOMIC DNA]</scope>
    <source>
        <strain evidence="3">JMC-PN-2008</strain>
    </source>
</reference>
<evidence type="ECO:0008006" key="5">
    <source>
        <dbReference type="Google" id="ProtNLM"/>
    </source>
</evidence>
<dbReference type="GO" id="GO:0007160">
    <property type="term" value="P:cell-matrix adhesion"/>
    <property type="evidence" value="ECO:0007669"/>
    <property type="project" value="InterPro"/>
</dbReference>
<dbReference type="GO" id="GO:0005576">
    <property type="term" value="C:extracellular region"/>
    <property type="evidence" value="ECO:0007669"/>
    <property type="project" value="InterPro"/>
</dbReference>
<gene>
    <name evidence="3" type="ORF">PBY51_006214</name>
</gene>
<keyword evidence="2" id="KW-0732">Signal</keyword>
<dbReference type="AlphaFoldDB" id="A0AAN7WTK3"/>
<protein>
    <recommendedName>
        <fullName evidence="5">Ependymin</fullName>
    </recommendedName>
</protein>
<proteinExistence type="inferred from homology"/>
<dbReference type="PANTHER" id="PTHR10697:SF5">
    <property type="entry name" value="EPENDYMIN-RELATED"/>
    <property type="match status" value="1"/>
</dbReference>
<keyword evidence="4" id="KW-1185">Reference proteome</keyword>
<evidence type="ECO:0000313" key="3">
    <source>
        <dbReference type="EMBL" id="KAK5848616.1"/>
    </source>
</evidence>
<evidence type="ECO:0000256" key="1">
    <source>
        <dbReference type="ARBA" id="ARBA00010771"/>
    </source>
</evidence>